<keyword evidence="4" id="KW-0805">Transcription regulation</keyword>
<accession>A0A0L6UDV1</accession>
<dbReference type="Gene3D" id="2.130.10.10">
    <property type="entry name" value="YVTN repeat-like/Quinoprotein amine dehydrogenase"/>
    <property type="match status" value="1"/>
</dbReference>
<dbReference type="STRING" id="27349.A0A0L6UDV1"/>
<reference evidence="7 8" key="1">
    <citation type="submission" date="2015-08" db="EMBL/GenBank/DDBJ databases">
        <title>Next Generation Sequencing and Analysis of the Genome of Puccinia sorghi L Schw, the Causal Agent of Maize Common Rust.</title>
        <authorList>
            <person name="Rochi L."/>
            <person name="Burguener G."/>
            <person name="Darino M."/>
            <person name="Turjanski A."/>
            <person name="Kreff E."/>
            <person name="Dieguez M.J."/>
            <person name="Sacco F."/>
        </authorList>
    </citation>
    <scope>NUCLEOTIDE SEQUENCE [LARGE SCALE GENOMIC DNA]</scope>
    <source>
        <strain evidence="7 8">RO10H11247</strain>
    </source>
</reference>
<organism evidence="7 8">
    <name type="scientific">Puccinia sorghi</name>
    <dbReference type="NCBI Taxonomy" id="27349"/>
    <lineage>
        <taxon>Eukaryota</taxon>
        <taxon>Fungi</taxon>
        <taxon>Dikarya</taxon>
        <taxon>Basidiomycota</taxon>
        <taxon>Pucciniomycotina</taxon>
        <taxon>Pucciniomycetes</taxon>
        <taxon>Pucciniales</taxon>
        <taxon>Pucciniaceae</taxon>
        <taxon>Puccinia</taxon>
    </lineage>
</organism>
<comment type="similarity">
    <text evidence="1">Belongs to the WD repeat ESC family.</text>
</comment>
<proteinExistence type="inferred from homology"/>
<dbReference type="Proteomes" id="UP000037035">
    <property type="component" value="Unassembled WGS sequence"/>
</dbReference>
<dbReference type="InterPro" id="IPR015943">
    <property type="entry name" value="WD40/YVTN_repeat-like_dom_sf"/>
</dbReference>
<evidence type="ECO:0000256" key="1">
    <source>
        <dbReference type="ARBA" id="ARBA00008075"/>
    </source>
</evidence>
<evidence type="ECO:0000256" key="3">
    <source>
        <dbReference type="ARBA" id="ARBA00022737"/>
    </source>
</evidence>
<evidence type="ECO:0000256" key="6">
    <source>
        <dbReference type="PROSITE-ProRule" id="PRU00221"/>
    </source>
</evidence>
<dbReference type="VEuPathDB" id="FungiDB:VP01_6g5"/>
<dbReference type="InterPro" id="IPR001680">
    <property type="entry name" value="WD40_rpt"/>
</dbReference>
<dbReference type="Pfam" id="PF00400">
    <property type="entry name" value="WD40"/>
    <property type="match status" value="2"/>
</dbReference>
<evidence type="ECO:0000313" key="8">
    <source>
        <dbReference type="Proteomes" id="UP000037035"/>
    </source>
</evidence>
<evidence type="ECO:0000256" key="5">
    <source>
        <dbReference type="ARBA" id="ARBA00023163"/>
    </source>
</evidence>
<name>A0A0L6UDV1_9BASI</name>
<dbReference type="AlphaFoldDB" id="A0A0L6UDV1"/>
<gene>
    <name evidence="7" type="ORF">VP01_6g5</name>
</gene>
<dbReference type="InterPro" id="IPR036322">
    <property type="entry name" value="WD40_repeat_dom_sf"/>
</dbReference>
<protein>
    <submittedName>
        <fullName evidence="7">Uncharacterized protein</fullName>
    </submittedName>
</protein>
<dbReference type="PROSITE" id="PS50082">
    <property type="entry name" value="WD_REPEATS_2"/>
    <property type="match status" value="2"/>
</dbReference>
<comment type="caution">
    <text evidence="7">The sequence shown here is derived from an EMBL/GenBank/DDBJ whole genome shotgun (WGS) entry which is preliminary data.</text>
</comment>
<evidence type="ECO:0000313" key="7">
    <source>
        <dbReference type="EMBL" id="KNZ46728.1"/>
    </source>
</evidence>
<evidence type="ECO:0000256" key="2">
    <source>
        <dbReference type="ARBA" id="ARBA00022574"/>
    </source>
</evidence>
<dbReference type="SMART" id="SM00320">
    <property type="entry name" value="WD40"/>
    <property type="match status" value="3"/>
</dbReference>
<evidence type="ECO:0000256" key="4">
    <source>
        <dbReference type="ARBA" id="ARBA00023015"/>
    </source>
</evidence>
<keyword evidence="8" id="KW-1185">Reference proteome</keyword>
<dbReference type="InterPro" id="IPR051243">
    <property type="entry name" value="PcG_WD-repeat"/>
</dbReference>
<feature type="repeat" description="WD" evidence="6">
    <location>
        <begin position="254"/>
        <end position="274"/>
    </location>
</feature>
<dbReference type="EMBL" id="LAVV01012384">
    <property type="protein sequence ID" value="KNZ46728.1"/>
    <property type="molecule type" value="Genomic_DNA"/>
</dbReference>
<sequence>MDESGAPKHPESMKKKPTAPLQWNDVKFFPFSHLAPKLEDMRGTAAVCGGNKVPPLPSLILAQMSNCRSIMFIAVFFSCLDEKIWVIRIDPVEEKCRLLAEIIDKSSTVTGGRAEVFHTISWSVDPVSTQPVLAAGGVRGVVKLYDARTYVELGMLYGHGGTILALAFSPTHPHIIASASIDHTVRIWNTTLSLKPSHTRPDSESQPLLPYWDNPPGQLVTILAGVGGHTAPVCSVRRSNTLVHFFWPCMRIQAWHPVHPLLATGGMDNHVKIWYLSELPGFPANSPLQDDGLPLPLQTVCKKQEDSDMHAAPITSLPIFNSKHVHSHWVDQMIWAGRQSAILVSKSAVISKVGCHPLAAYASDEDQQPTSRICVWQASLLADLFSGNSAAPITPQDEEANLGGVDFEVFHALKVPRPSLEQEQENVEWGLGMCLALTLPPHQGSSSSAPNLAVLVGNHPAGIAEVSLFDELPTLPSTFILHPSSTCLQRNEVGLDGQEIFRAIDSTEYPTPSLQTNPSIFLLRVGQNASIELWKHHLSSPSH</sequence>
<feature type="repeat" description="WD" evidence="6">
    <location>
        <begin position="156"/>
        <end position="189"/>
    </location>
</feature>
<dbReference type="SUPFAM" id="SSF50978">
    <property type="entry name" value="WD40 repeat-like"/>
    <property type="match status" value="1"/>
</dbReference>
<keyword evidence="3" id="KW-0677">Repeat</keyword>
<dbReference type="OrthoDB" id="2495869at2759"/>
<keyword evidence="2 6" id="KW-0853">WD repeat</keyword>
<dbReference type="PANTHER" id="PTHR10253">
    <property type="entry name" value="POLYCOMB PROTEIN"/>
    <property type="match status" value="1"/>
</dbReference>
<dbReference type="PROSITE" id="PS50294">
    <property type="entry name" value="WD_REPEATS_REGION"/>
    <property type="match status" value="1"/>
</dbReference>
<keyword evidence="5" id="KW-0804">Transcription</keyword>